<evidence type="ECO:0000259" key="1">
    <source>
        <dbReference type="Pfam" id="PF06761"/>
    </source>
</evidence>
<feature type="domain" description="IcmF-related" evidence="1">
    <location>
        <begin position="10"/>
        <end position="109"/>
    </location>
</feature>
<evidence type="ECO:0000313" key="3">
    <source>
        <dbReference type="Proteomes" id="UP000774689"/>
    </source>
</evidence>
<dbReference type="Pfam" id="PF06761">
    <property type="entry name" value="IcmF-related"/>
    <property type="match status" value="1"/>
</dbReference>
<protein>
    <recommendedName>
        <fullName evidence="1">IcmF-related domain-containing protein</fullName>
    </recommendedName>
</protein>
<dbReference type="EMBL" id="QPQM01000020">
    <property type="protein sequence ID" value="NIY57134.1"/>
    <property type="molecule type" value="Genomic_DNA"/>
</dbReference>
<dbReference type="InterPro" id="IPR009612">
    <property type="entry name" value="IcmF-rel"/>
</dbReference>
<gene>
    <name evidence="2" type="ORF">CHQ83_07950</name>
</gene>
<comment type="caution">
    <text evidence="2">The sequence shown here is derived from an EMBL/GenBank/DDBJ whole genome shotgun (WGS) entry which is preliminary data.</text>
</comment>
<dbReference type="RefSeq" id="WP_148663980.1">
    <property type="nucleotide sequence ID" value="NZ_JACVJO010000078.1"/>
</dbReference>
<sequence>MAIERIYSNDSETLNSLEVYLDDLLLLPTDSLHSKLDNSLIEKAKNVLGGDIYVYRAYEQFKQKNIEQKANYRLVIIGGLQYVNLFEKSISINYIYTIDGWQNYSKESLVKELEIAEKD</sequence>
<dbReference type="AlphaFoldDB" id="A0AAW9YQ83"/>
<organism evidence="2 3">
    <name type="scientific">Francisella orientalis</name>
    <dbReference type="NCBI Taxonomy" id="299583"/>
    <lineage>
        <taxon>Bacteria</taxon>
        <taxon>Pseudomonadati</taxon>
        <taxon>Pseudomonadota</taxon>
        <taxon>Gammaproteobacteria</taxon>
        <taxon>Thiotrichales</taxon>
        <taxon>Francisellaceae</taxon>
        <taxon>Francisella</taxon>
    </lineage>
</organism>
<dbReference type="Proteomes" id="UP000774689">
    <property type="component" value="Unassembled WGS sequence"/>
</dbReference>
<reference evidence="2" key="1">
    <citation type="journal article" date="2020" name="Int. J. Syst. Evol. Microbiol.">
        <title>Reclassification of Francisella noatunensis subsp. orientalis Ottem et al. 2009 as Francisella orientalis sp. nov., Francisella noatunensis subsp. chilensis subsp. nov. and emended description of Francisella noatunensis.</title>
        <authorList>
            <person name="Ramirez-Paredes J.G."/>
            <person name="Larsson P."/>
            <person name="Thompson K.D."/>
            <person name="Penman D.J."/>
            <person name="Busse H.J."/>
            <person name="Ohrman C."/>
            <person name="Sjodin A."/>
            <person name="Soto E."/>
            <person name="Richards R.H."/>
            <person name="Adams A."/>
            <person name="Colquhoun D.J."/>
        </authorList>
    </citation>
    <scope>NUCLEOTIDE SEQUENCE</scope>
    <source>
        <strain evidence="2">LADL-07285A</strain>
    </source>
</reference>
<proteinExistence type="predicted"/>
<evidence type="ECO:0000313" key="2">
    <source>
        <dbReference type="EMBL" id="NIY57134.1"/>
    </source>
</evidence>
<name>A0AAW9YQ83_9GAMM</name>
<accession>A0AAW9YQ83</accession>